<dbReference type="EMBL" id="KZ305026">
    <property type="protein sequence ID" value="PIA53835.1"/>
    <property type="molecule type" value="Genomic_DNA"/>
</dbReference>
<dbReference type="OrthoDB" id="10259600at2759"/>
<reference evidence="1 2" key="1">
    <citation type="submission" date="2017-09" db="EMBL/GenBank/DDBJ databases">
        <title>WGS assembly of Aquilegia coerulea Goldsmith.</title>
        <authorList>
            <person name="Hodges S."/>
            <person name="Kramer E."/>
            <person name="Nordborg M."/>
            <person name="Tomkins J."/>
            <person name="Borevitz J."/>
            <person name="Derieg N."/>
            <person name="Yan J."/>
            <person name="Mihaltcheva S."/>
            <person name="Hayes R.D."/>
            <person name="Rokhsar D."/>
        </authorList>
    </citation>
    <scope>NUCLEOTIDE SEQUENCE [LARGE SCALE GENOMIC DNA]</scope>
    <source>
        <strain evidence="2">cv. Goldsmith</strain>
    </source>
</reference>
<protein>
    <submittedName>
        <fullName evidence="1">Uncharacterized protein</fullName>
    </submittedName>
</protein>
<evidence type="ECO:0000313" key="1">
    <source>
        <dbReference type="EMBL" id="PIA53835.1"/>
    </source>
</evidence>
<dbReference type="AlphaFoldDB" id="A0A2G5EDI6"/>
<proteinExistence type="predicted"/>
<dbReference type="STRING" id="218851.A0A2G5EDI6"/>
<dbReference type="Proteomes" id="UP000230069">
    <property type="component" value="Unassembled WGS sequence"/>
</dbReference>
<sequence length="129" mass="14766">MQLNEDFDKDCLICKKPFTVVNWIITPDDIRRTEICHSCSQLENVCEVCGHLCRKGRHGFLPTRAADSEEDVQAIFSANKDYCKSIFAKDLSDYRTTVLDVHYIEPVGQQLPVIRQLHGDGRGHNLSRM</sequence>
<keyword evidence="2" id="KW-1185">Reference proteome</keyword>
<accession>A0A2G5EDI6</accession>
<dbReference type="InParanoid" id="A0A2G5EDI6"/>
<organism evidence="1 2">
    <name type="scientific">Aquilegia coerulea</name>
    <name type="common">Rocky mountain columbine</name>
    <dbReference type="NCBI Taxonomy" id="218851"/>
    <lineage>
        <taxon>Eukaryota</taxon>
        <taxon>Viridiplantae</taxon>
        <taxon>Streptophyta</taxon>
        <taxon>Embryophyta</taxon>
        <taxon>Tracheophyta</taxon>
        <taxon>Spermatophyta</taxon>
        <taxon>Magnoliopsida</taxon>
        <taxon>Ranunculales</taxon>
        <taxon>Ranunculaceae</taxon>
        <taxon>Thalictroideae</taxon>
        <taxon>Aquilegia</taxon>
    </lineage>
</organism>
<gene>
    <name evidence="1" type="ORF">AQUCO_00900433v1</name>
</gene>
<evidence type="ECO:0000313" key="2">
    <source>
        <dbReference type="Proteomes" id="UP000230069"/>
    </source>
</evidence>
<name>A0A2G5EDI6_AQUCA</name>